<evidence type="ECO:0000313" key="2">
    <source>
        <dbReference type="EMBL" id="PIR86934.1"/>
    </source>
</evidence>
<gene>
    <name evidence="2" type="ORF">COU11_02875</name>
</gene>
<feature type="region of interest" description="Disordered" evidence="1">
    <location>
        <begin position="539"/>
        <end position="561"/>
    </location>
</feature>
<reference evidence="3" key="1">
    <citation type="submission" date="2017-09" db="EMBL/GenBank/DDBJ databases">
        <title>Depth-based differentiation of microbial function through sediment-hosted aquifers and enrichment of novel symbionts in the deep terrestrial subsurface.</title>
        <authorList>
            <person name="Probst A.J."/>
            <person name="Ladd B."/>
            <person name="Jarett J.K."/>
            <person name="Geller-Mcgrath D.E."/>
            <person name="Sieber C.M.K."/>
            <person name="Emerson J.B."/>
            <person name="Anantharaman K."/>
            <person name="Thomas B.C."/>
            <person name="Malmstrom R."/>
            <person name="Stieglmeier M."/>
            <person name="Klingl A."/>
            <person name="Woyke T."/>
            <person name="Ryan C.M."/>
            <person name="Banfield J.F."/>
        </authorList>
    </citation>
    <scope>NUCLEOTIDE SEQUENCE [LARGE SCALE GENOMIC DNA]</scope>
</reference>
<dbReference type="EMBL" id="PFBD01000022">
    <property type="protein sequence ID" value="PIR86934.1"/>
    <property type="molecule type" value="Genomic_DNA"/>
</dbReference>
<organism evidence="2 3">
    <name type="scientific">Candidatus Harrisonbacteria bacterium CG10_big_fil_rev_8_21_14_0_10_49_15</name>
    <dbReference type="NCBI Taxonomy" id="1974587"/>
    <lineage>
        <taxon>Bacteria</taxon>
        <taxon>Candidatus Harrisoniibacteriota</taxon>
    </lineage>
</organism>
<accession>A0A2H0UKJ8</accession>
<feature type="compositionally biased region" description="Polar residues" evidence="1">
    <location>
        <begin position="539"/>
        <end position="548"/>
    </location>
</feature>
<dbReference type="Proteomes" id="UP000229526">
    <property type="component" value="Unassembled WGS sequence"/>
</dbReference>
<proteinExistence type="predicted"/>
<evidence type="ECO:0000313" key="3">
    <source>
        <dbReference type="Proteomes" id="UP000229526"/>
    </source>
</evidence>
<comment type="caution">
    <text evidence="2">The sequence shown here is derived from an EMBL/GenBank/DDBJ whole genome shotgun (WGS) entry which is preliminary data.</text>
</comment>
<protein>
    <submittedName>
        <fullName evidence="2">Uncharacterized protein</fullName>
    </submittedName>
</protein>
<name>A0A2H0UKJ8_9BACT</name>
<evidence type="ECO:0000256" key="1">
    <source>
        <dbReference type="SAM" id="MobiDB-lite"/>
    </source>
</evidence>
<dbReference type="AlphaFoldDB" id="A0A2H0UKJ8"/>
<sequence>MSTETRQCQNCKQNFSIEPEDFEFYEMMQVPPPTFCPQCRFQRRFSFYNQFQLFRKEDAHTGNEIFSTFPAQAPIKIYENEYWYSDSWDPMSYGRDYDFSRPFFEQYRNLMREVPWLSRSIQRLVNSDYCNQASDLKNSYLCFNGDSGEECQYCISFNRLKNCMDLYQASDNELCYGGFSIAESYRDFFGCANVGCQNTWFSRNCIDCADCFGCINLRHKKYHIFNQPYTKYEYQKKIKEFALHTDTGLQSAKQAAHEFWLRNPLRYMSGALNEQVTGEYIWESKNVKNSYQIVKGENVRYSVNAVEGVKDSWDYSNWGGGSELMYEAAVCGEKCSGLKFCLDCWPNMTDSEYCVNCHSSSNLFACVGLRSKQYCIFNKQYSKEEYEELVPKIKAHMNETPYTDVGGRVYKYGEFFPAEFSPLAYNESASQSYLPLSREQAEAQSLLWRDTPKKEFQVTMQATDLPDAIADVQDSILKEAIACGECKRAYRIIPKELEFYRRFELPLPRRCADCRRNERLQFRNPVKQYERQCQCAGEKSSNGAYQNQNKDHRVHNPGEPCPNEFQTSYAPDREEIVYCESCYQQEVI</sequence>